<protein>
    <recommendedName>
        <fullName evidence="4">Secreted protein</fullName>
    </recommendedName>
</protein>
<keyword evidence="1" id="KW-0472">Membrane</keyword>
<accession>A0ABU7AKH6</accession>
<organism evidence="2 3">
    <name type="scientific">Ataeniobius toweri</name>
    <dbReference type="NCBI Taxonomy" id="208326"/>
    <lineage>
        <taxon>Eukaryota</taxon>
        <taxon>Metazoa</taxon>
        <taxon>Chordata</taxon>
        <taxon>Craniata</taxon>
        <taxon>Vertebrata</taxon>
        <taxon>Euteleostomi</taxon>
        <taxon>Actinopterygii</taxon>
        <taxon>Neopterygii</taxon>
        <taxon>Teleostei</taxon>
        <taxon>Neoteleostei</taxon>
        <taxon>Acanthomorphata</taxon>
        <taxon>Ovalentaria</taxon>
        <taxon>Atherinomorphae</taxon>
        <taxon>Cyprinodontiformes</taxon>
        <taxon>Goodeidae</taxon>
        <taxon>Ataeniobius</taxon>
    </lineage>
</organism>
<evidence type="ECO:0008006" key="4">
    <source>
        <dbReference type="Google" id="ProtNLM"/>
    </source>
</evidence>
<evidence type="ECO:0000313" key="2">
    <source>
        <dbReference type="EMBL" id="MED6238503.1"/>
    </source>
</evidence>
<comment type="caution">
    <text evidence="2">The sequence shown here is derived from an EMBL/GenBank/DDBJ whole genome shotgun (WGS) entry which is preliminary data.</text>
</comment>
<keyword evidence="1" id="KW-1133">Transmembrane helix</keyword>
<keyword evidence="1" id="KW-0812">Transmembrane</keyword>
<gene>
    <name evidence="2" type="ORF">ATANTOWER_023380</name>
</gene>
<dbReference type="Proteomes" id="UP001345963">
    <property type="component" value="Unassembled WGS sequence"/>
</dbReference>
<dbReference type="EMBL" id="JAHUTI010020189">
    <property type="protein sequence ID" value="MED6238503.1"/>
    <property type="molecule type" value="Genomic_DNA"/>
</dbReference>
<evidence type="ECO:0000313" key="3">
    <source>
        <dbReference type="Proteomes" id="UP001345963"/>
    </source>
</evidence>
<proteinExistence type="predicted"/>
<sequence length="180" mass="20132">MVTLTAEYCTVGGCSVGFLLVSCFLIIYAHHPASRSPVSCKHTVHGWKNGFTHKSLTNLLSFSFIRIQFGAAECVSSYAEIGDLICVPLRTMQFKSPTLPLPQSHVMISYRFQYFCSTIQLIVSVEMDPVLGYHQSQRDDKQLQLIKPREKLEAKRSTDTLLASVGAHRHPAKHKLPAVQ</sequence>
<name>A0ABU7AKH6_9TELE</name>
<keyword evidence="3" id="KW-1185">Reference proteome</keyword>
<evidence type="ECO:0000256" key="1">
    <source>
        <dbReference type="SAM" id="Phobius"/>
    </source>
</evidence>
<reference evidence="2 3" key="1">
    <citation type="submission" date="2021-07" db="EMBL/GenBank/DDBJ databases">
        <authorList>
            <person name="Palmer J.M."/>
        </authorList>
    </citation>
    <scope>NUCLEOTIDE SEQUENCE [LARGE SCALE GENOMIC DNA]</scope>
    <source>
        <strain evidence="2 3">AT_MEX2019</strain>
        <tissue evidence="2">Muscle</tissue>
    </source>
</reference>
<feature type="transmembrane region" description="Helical" evidence="1">
    <location>
        <begin position="7"/>
        <end position="29"/>
    </location>
</feature>